<reference evidence="3 4" key="1">
    <citation type="submission" date="2019-05" db="EMBL/GenBank/DDBJ databases">
        <authorList>
            <person name="Narsing Rao M.P."/>
            <person name="Li W.J."/>
        </authorList>
    </citation>
    <scope>NUCLEOTIDE SEQUENCE [LARGE SCALE GENOMIC DNA]</scope>
    <source>
        <strain evidence="3 4">SYSU_K30003</strain>
    </source>
</reference>
<dbReference type="PANTHER" id="PTHR30543">
    <property type="entry name" value="CHROMATE REDUCTASE"/>
    <property type="match status" value="1"/>
</dbReference>
<comment type="caution">
    <text evidence="3">The sequence shown here is derived from an EMBL/GenBank/DDBJ whole genome shotgun (WGS) entry which is preliminary data.</text>
</comment>
<dbReference type="Proteomes" id="UP000309676">
    <property type="component" value="Unassembled WGS sequence"/>
</dbReference>
<dbReference type="Gene3D" id="3.40.50.360">
    <property type="match status" value="1"/>
</dbReference>
<proteinExistence type="inferred from homology"/>
<evidence type="ECO:0000259" key="2">
    <source>
        <dbReference type="Pfam" id="PF03358"/>
    </source>
</evidence>
<protein>
    <submittedName>
        <fullName evidence="3">NAD(P)H-dependent oxidoreductase</fullName>
    </submittedName>
</protein>
<dbReference type="GO" id="GO:0005829">
    <property type="term" value="C:cytosol"/>
    <property type="evidence" value="ECO:0007669"/>
    <property type="project" value="TreeGrafter"/>
</dbReference>
<gene>
    <name evidence="3" type="ORF">FE782_15865</name>
</gene>
<dbReference type="InterPro" id="IPR005025">
    <property type="entry name" value="FMN_Rdtase-like_dom"/>
</dbReference>
<feature type="domain" description="NADPH-dependent FMN reductase-like" evidence="2">
    <location>
        <begin position="49"/>
        <end position="190"/>
    </location>
</feature>
<evidence type="ECO:0000313" key="4">
    <source>
        <dbReference type="Proteomes" id="UP000309676"/>
    </source>
</evidence>
<name>A0A5R9G816_9BACL</name>
<sequence>MTSVFGNMKNATFISKSSSRSIRLYCTITCERGRMRYNRRSEKGGRLVNIVLIAGSNRPDATSAKLAACVGKRLQGLGASVELFELYRRPIPFYEPDYIPGGTAADANLAELLRLAEGADAFGFSTPEYHGGPTGLMKNAIDWLEKRHVSGKAALAMATAGGAVAVSTLQQLQTAVRYVHGINCPEWISLGGQLRAFADGEPTHPDAAKRIDHVARYFYDFAKKQAGVQ</sequence>
<dbReference type="InterPro" id="IPR050712">
    <property type="entry name" value="NAD(P)H-dep_reductase"/>
</dbReference>
<dbReference type="Pfam" id="PF03358">
    <property type="entry name" value="FMN_red"/>
    <property type="match status" value="1"/>
</dbReference>
<keyword evidence="4" id="KW-1185">Reference proteome</keyword>
<organism evidence="3 4">
    <name type="scientific">Paenibacillus antri</name>
    <dbReference type="NCBI Taxonomy" id="2582848"/>
    <lineage>
        <taxon>Bacteria</taxon>
        <taxon>Bacillati</taxon>
        <taxon>Bacillota</taxon>
        <taxon>Bacilli</taxon>
        <taxon>Bacillales</taxon>
        <taxon>Paenibacillaceae</taxon>
        <taxon>Paenibacillus</taxon>
    </lineage>
</organism>
<dbReference type="PANTHER" id="PTHR30543:SF21">
    <property type="entry name" value="NAD(P)H-DEPENDENT FMN REDUCTASE LOT6"/>
    <property type="match status" value="1"/>
</dbReference>
<accession>A0A5R9G816</accession>
<dbReference type="GO" id="GO:0016491">
    <property type="term" value="F:oxidoreductase activity"/>
    <property type="evidence" value="ECO:0007669"/>
    <property type="project" value="InterPro"/>
</dbReference>
<dbReference type="AlphaFoldDB" id="A0A5R9G816"/>
<dbReference type="EMBL" id="VCIW01000010">
    <property type="protein sequence ID" value="TLS51209.1"/>
    <property type="molecule type" value="Genomic_DNA"/>
</dbReference>
<evidence type="ECO:0000256" key="1">
    <source>
        <dbReference type="ARBA" id="ARBA00009428"/>
    </source>
</evidence>
<dbReference type="GO" id="GO:0010181">
    <property type="term" value="F:FMN binding"/>
    <property type="evidence" value="ECO:0007669"/>
    <property type="project" value="TreeGrafter"/>
</dbReference>
<dbReference type="SUPFAM" id="SSF52218">
    <property type="entry name" value="Flavoproteins"/>
    <property type="match status" value="1"/>
</dbReference>
<evidence type="ECO:0000313" key="3">
    <source>
        <dbReference type="EMBL" id="TLS51209.1"/>
    </source>
</evidence>
<comment type="similarity">
    <text evidence="1">Belongs to the azoreductase type 2 family.</text>
</comment>
<dbReference type="InterPro" id="IPR029039">
    <property type="entry name" value="Flavoprotein-like_sf"/>
</dbReference>